<feature type="non-terminal residue" evidence="2">
    <location>
        <position position="774"/>
    </location>
</feature>
<feature type="domain" description="Novel STAND NTPase 1" evidence="1">
    <location>
        <begin position="213"/>
        <end position="350"/>
    </location>
</feature>
<dbReference type="GO" id="GO:0007166">
    <property type="term" value="P:cell surface receptor signaling pathway"/>
    <property type="evidence" value="ECO:0007669"/>
    <property type="project" value="InterPro"/>
</dbReference>
<dbReference type="SUPFAM" id="SSF48452">
    <property type="entry name" value="TPR-like"/>
    <property type="match status" value="1"/>
</dbReference>
<dbReference type="InterPro" id="IPR049052">
    <property type="entry name" value="nSTAND1"/>
</dbReference>
<gene>
    <name evidence="2" type="ORF">B0H16DRAFT_1777487</name>
</gene>
<evidence type="ECO:0000313" key="2">
    <source>
        <dbReference type="EMBL" id="KAJ7728457.1"/>
    </source>
</evidence>
<comment type="caution">
    <text evidence="2">The sequence shown here is derived from an EMBL/GenBank/DDBJ whole genome shotgun (WGS) entry which is preliminary data.</text>
</comment>
<dbReference type="CDD" id="cd21037">
    <property type="entry name" value="MLKL_NTD"/>
    <property type="match status" value="1"/>
</dbReference>
<name>A0AAD7HU62_9AGAR</name>
<reference evidence="2" key="1">
    <citation type="submission" date="2023-03" db="EMBL/GenBank/DDBJ databases">
        <title>Massive genome expansion in bonnet fungi (Mycena s.s.) driven by repeated elements and novel gene families across ecological guilds.</title>
        <authorList>
            <consortium name="Lawrence Berkeley National Laboratory"/>
            <person name="Harder C.B."/>
            <person name="Miyauchi S."/>
            <person name="Viragh M."/>
            <person name="Kuo A."/>
            <person name="Thoen E."/>
            <person name="Andreopoulos B."/>
            <person name="Lu D."/>
            <person name="Skrede I."/>
            <person name="Drula E."/>
            <person name="Henrissat B."/>
            <person name="Morin E."/>
            <person name="Kohler A."/>
            <person name="Barry K."/>
            <person name="LaButti K."/>
            <person name="Morin E."/>
            <person name="Salamov A."/>
            <person name="Lipzen A."/>
            <person name="Mereny Z."/>
            <person name="Hegedus B."/>
            <person name="Baldrian P."/>
            <person name="Stursova M."/>
            <person name="Weitz H."/>
            <person name="Taylor A."/>
            <person name="Grigoriev I.V."/>
            <person name="Nagy L.G."/>
            <person name="Martin F."/>
            <person name="Kauserud H."/>
        </authorList>
    </citation>
    <scope>NUCLEOTIDE SEQUENCE</scope>
    <source>
        <strain evidence="2">CBHHK182m</strain>
    </source>
</reference>
<dbReference type="Pfam" id="PF20703">
    <property type="entry name" value="nSTAND1"/>
    <property type="match status" value="1"/>
</dbReference>
<evidence type="ECO:0000259" key="1">
    <source>
        <dbReference type="Pfam" id="PF20703"/>
    </source>
</evidence>
<dbReference type="Gene3D" id="3.40.50.300">
    <property type="entry name" value="P-loop containing nucleotide triphosphate hydrolases"/>
    <property type="match status" value="1"/>
</dbReference>
<dbReference type="InterPro" id="IPR011990">
    <property type="entry name" value="TPR-like_helical_dom_sf"/>
</dbReference>
<keyword evidence="3" id="KW-1185">Reference proteome</keyword>
<proteinExistence type="predicted"/>
<dbReference type="PANTHER" id="PTHR47691">
    <property type="entry name" value="REGULATOR-RELATED"/>
    <property type="match status" value="1"/>
</dbReference>
<dbReference type="InterPro" id="IPR059179">
    <property type="entry name" value="MLKL-like_MCAfunc"/>
</dbReference>
<sequence length="774" mass="86457">MPRQATIAETSFTNLVVHLNHGVTLLNELHDTFGTPFCPAISATTLSLINGVQKAKRNRLQCLELITDVPELIYAIVKLHLQSEIGPLPPAILQQMGKFTETLLKIHTFVEMQQDGNKLKQLFQQSERNRLFKDCREGLDLALEAFKISTATAAWNDIAEIQKKAEQMHQDLLEFISNLTDGPTSDLSSSIYQMNFGSENSSNSFSLLPPYPKIFYGREGDLTEILQTLAQPSARVIILGAGGIGKTSLARAVLHHSEITVKFEHRFFVTADSATTSTELTGLIGLHLKLKPGKNMTRQVVEYFRSAPPCFLVLDNLETSWEPMESRAGVEEFLSLLADLPQLTWLATMRGAERPAKVRWTRPFLPPLKPLSDSAARETFLAIADGSHKLEEIDRILQLTDNMPLAVSLIANLVDHEGCSNILARWEAEKTLLLSAGNDRRSSLNASIQISLSSPRMISLPGAQDLLSLLSILPDGLSEVELGQIHLPIKDVLHCKAILLATSLAYLDNQKRLKSLVPIREYIQQTCPPTRSAIQPLRKYFHLLLELYQKYRGAHQVVDTVSQISLNLGNIQQILRNGLQSEHTDLPDTIICTLFFNQFSRTTGHGYCPLMDQIQVVIPEISNNRVKVQFITELFLSSTYHRIPNTDLIITEARVHFREINDPVLESNFYFAAGSYAAYSSVDIPESLKLLNLSLRLGQLSGDVLQQSRTLNAMGDIEWWAGDYPLAQQHSLESQRLAKLCGNLYEEAKSVSNQAACHLKLGNYPRCLISLHQG</sequence>
<dbReference type="SUPFAM" id="SSF52540">
    <property type="entry name" value="P-loop containing nucleoside triphosphate hydrolases"/>
    <property type="match status" value="1"/>
</dbReference>
<protein>
    <recommendedName>
        <fullName evidence="1">Novel STAND NTPase 1 domain-containing protein</fullName>
    </recommendedName>
</protein>
<dbReference type="InterPro" id="IPR036537">
    <property type="entry name" value="Adaptor_Cbl_N_dom_sf"/>
</dbReference>
<evidence type="ECO:0000313" key="3">
    <source>
        <dbReference type="Proteomes" id="UP001215598"/>
    </source>
</evidence>
<accession>A0AAD7HU62</accession>
<dbReference type="CDD" id="cd00009">
    <property type="entry name" value="AAA"/>
    <property type="match status" value="1"/>
</dbReference>
<organism evidence="2 3">
    <name type="scientific">Mycena metata</name>
    <dbReference type="NCBI Taxonomy" id="1033252"/>
    <lineage>
        <taxon>Eukaryota</taxon>
        <taxon>Fungi</taxon>
        <taxon>Dikarya</taxon>
        <taxon>Basidiomycota</taxon>
        <taxon>Agaricomycotina</taxon>
        <taxon>Agaricomycetes</taxon>
        <taxon>Agaricomycetidae</taxon>
        <taxon>Agaricales</taxon>
        <taxon>Marasmiineae</taxon>
        <taxon>Mycenaceae</taxon>
        <taxon>Mycena</taxon>
    </lineage>
</organism>
<dbReference type="InterPro" id="IPR027417">
    <property type="entry name" value="P-loop_NTPase"/>
</dbReference>
<dbReference type="AlphaFoldDB" id="A0AAD7HU62"/>
<dbReference type="Proteomes" id="UP001215598">
    <property type="component" value="Unassembled WGS sequence"/>
</dbReference>
<dbReference type="Gene3D" id="1.20.930.20">
    <property type="entry name" value="Adaptor protein Cbl, N-terminal domain"/>
    <property type="match status" value="1"/>
</dbReference>
<dbReference type="PANTHER" id="PTHR47691:SF3">
    <property type="entry name" value="HTH-TYPE TRANSCRIPTIONAL REGULATOR RV0890C-RELATED"/>
    <property type="match status" value="1"/>
</dbReference>
<dbReference type="Gene3D" id="1.25.40.10">
    <property type="entry name" value="Tetratricopeptide repeat domain"/>
    <property type="match status" value="1"/>
</dbReference>
<dbReference type="EMBL" id="JARKIB010000172">
    <property type="protein sequence ID" value="KAJ7728457.1"/>
    <property type="molecule type" value="Genomic_DNA"/>
</dbReference>